<keyword evidence="3" id="KW-1185">Reference proteome</keyword>
<dbReference type="AlphaFoldDB" id="A0A8H6HQ81"/>
<protein>
    <submittedName>
        <fullName evidence="2">Uncharacterized protein</fullName>
    </submittedName>
</protein>
<name>A0A8H6HQ81_9AGAR</name>
<gene>
    <name evidence="2" type="ORF">DFP72DRAFT_532921</name>
</gene>
<dbReference type="EMBL" id="JACGCI010000060">
    <property type="protein sequence ID" value="KAF6749918.1"/>
    <property type="molecule type" value="Genomic_DNA"/>
</dbReference>
<organism evidence="2 3">
    <name type="scientific">Ephemerocybe angulata</name>
    <dbReference type="NCBI Taxonomy" id="980116"/>
    <lineage>
        <taxon>Eukaryota</taxon>
        <taxon>Fungi</taxon>
        <taxon>Dikarya</taxon>
        <taxon>Basidiomycota</taxon>
        <taxon>Agaricomycotina</taxon>
        <taxon>Agaricomycetes</taxon>
        <taxon>Agaricomycetidae</taxon>
        <taxon>Agaricales</taxon>
        <taxon>Agaricineae</taxon>
        <taxon>Psathyrellaceae</taxon>
        <taxon>Ephemerocybe</taxon>
    </lineage>
</organism>
<accession>A0A8H6HQ81</accession>
<sequence length="211" mass="23775">MWRSLQCKLFSLLTNAVCFSPTIIVRPYPTLALINRALFDMTFFSSSTPKASCAPLGTVVKLEFAELYLEAATITLFLEAIPCFPATRKEKSKFLALHSMNLEKFAYAFKEFRIIADEYQRLNQPKASTYYANLTHDHLRMEAHLIELGYLEAREDASAYSALANPIRIRQILTGERSMEDTSLQRTISQDPAAIITLKASRAGKSKAIIP</sequence>
<comment type="caution">
    <text evidence="2">The sequence shown here is derived from an EMBL/GenBank/DDBJ whole genome shotgun (WGS) entry which is preliminary data.</text>
</comment>
<proteinExistence type="predicted"/>
<keyword evidence="1" id="KW-0732">Signal</keyword>
<dbReference type="Proteomes" id="UP000521943">
    <property type="component" value="Unassembled WGS sequence"/>
</dbReference>
<evidence type="ECO:0000313" key="3">
    <source>
        <dbReference type="Proteomes" id="UP000521943"/>
    </source>
</evidence>
<evidence type="ECO:0000313" key="2">
    <source>
        <dbReference type="EMBL" id="KAF6749918.1"/>
    </source>
</evidence>
<reference evidence="2 3" key="1">
    <citation type="submission" date="2020-07" db="EMBL/GenBank/DDBJ databases">
        <title>Comparative genomics of pyrophilous fungi reveals a link between fire events and developmental genes.</title>
        <authorList>
            <consortium name="DOE Joint Genome Institute"/>
            <person name="Steindorff A.S."/>
            <person name="Carver A."/>
            <person name="Calhoun S."/>
            <person name="Stillman K."/>
            <person name="Liu H."/>
            <person name="Lipzen A."/>
            <person name="Pangilinan J."/>
            <person name="Labutti K."/>
            <person name="Bruns T.D."/>
            <person name="Grigoriev I.V."/>
        </authorList>
    </citation>
    <scope>NUCLEOTIDE SEQUENCE [LARGE SCALE GENOMIC DNA]</scope>
    <source>
        <strain evidence="2 3">CBS 144469</strain>
    </source>
</reference>
<feature type="signal peptide" evidence="1">
    <location>
        <begin position="1"/>
        <end position="18"/>
    </location>
</feature>
<feature type="chain" id="PRO_5034552577" evidence="1">
    <location>
        <begin position="19"/>
        <end position="211"/>
    </location>
</feature>
<evidence type="ECO:0000256" key="1">
    <source>
        <dbReference type="SAM" id="SignalP"/>
    </source>
</evidence>